<dbReference type="SFLD" id="SFLDG01140">
    <property type="entry name" value="C2.B:_Phosphomannomutase_and_P"/>
    <property type="match status" value="1"/>
</dbReference>
<dbReference type="Gene3D" id="3.40.50.1000">
    <property type="entry name" value="HAD superfamily/HAD-like"/>
    <property type="match status" value="1"/>
</dbReference>
<dbReference type="Proteomes" id="UP001501734">
    <property type="component" value="Unassembled WGS sequence"/>
</dbReference>
<dbReference type="NCBIfam" id="TIGR00099">
    <property type="entry name" value="Cof-subfamily"/>
    <property type="match status" value="1"/>
</dbReference>
<gene>
    <name evidence="1" type="ORF">GCM10022410_15740</name>
</gene>
<dbReference type="PANTHER" id="PTHR10000">
    <property type="entry name" value="PHOSPHOSERINE PHOSPHATASE"/>
    <property type="match status" value="1"/>
</dbReference>
<accession>A0ABP7VNC7</accession>
<proteinExistence type="predicted"/>
<name>A0ABP7VNC7_9BACI</name>
<comment type="caution">
    <text evidence="1">The sequence shown here is derived from an EMBL/GenBank/DDBJ whole genome shotgun (WGS) entry which is preliminary data.</text>
</comment>
<dbReference type="InterPro" id="IPR000150">
    <property type="entry name" value="Cof"/>
</dbReference>
<keyword evidence="1" id="KW-0378">Hydrolase</keyword>
<protein>
    <submittedName>
        <fullName evidence="1">Cof-type HAD-IIB family hydrolase</fullName>
    </submittedName>
</protein>
<reference evidence="2" key="1">
    <citation type="journal article" date="2019" name="Int. J. Syst. Evol. Microbiol.">
        <title>The Global Catalogue of Microorganisms (GCM) 10K type strain sequencing project: providing services to taxonomists for standard genome sequencing and annotation.</title>
        <authorList>
            <consortium name="The Broad Institute Genomics Platform"/>
            <consortium name="The Broad Institute Genome Sequencing Center for Infectious Disease"/>
            <person name="Wu L."/>
            <person name="Ma J."/>
        </authorList>
    </citation>
    <scope>NUCLEOTIDE SEQUENCE [LARGE SCALE GENOMIC DNA]</scope>
    <source>
        <strain evidence="2">JCM 17250</strain>
    </source>
</reference>
<dbReference type="NCBIfam" id="TIGR01484">
    <property type="entry name" value="HAD-SF-IIB"/>
    <property type="match status" value="1"/>
</dbReference>
<dbReference type="Gene3D" id="3.30.1240.10">
    <property type="match status" value="1"/>
</dbReference>
<dbReference type="SUPFAM" id="SSF56784">
    <property type="entry name" value="HAD-like"/>
    <property type="match status" value="1"/>
</dbReference>
<dbReference type="InterPro" id="IPR006379">
    <property type="entry name" value="HAD-SF_hydro_IIB"/>
</dbReference>
<dbReference type="SFLD" id="SFLDG01144">
    <property type="entry name" value="C2.B.4:_PGP_Like"/>
    <property type="match status" value="1"/>
</dbReference>
<keyword evidence="2" id="KW-1185">Reference proteome</keyword>
<dbReference type="PROSITE" id="PS01229">
    <property type="entry name" value="COF_2"/>
    <property type="match status" value="1"/>
</dbReference>
<evidence type="ECO:0000313" key="2">
    <source>
        <dbReference type="Proteomes" id="UP001501734"/>
    </source>
</evidence>
<dbReference type="RefSeq" id="WP_344911968.1">
    <property type="nucleotide sequence ID" value="NZ_BAABDL010000085.1"/>
</dbReference>
<sequence length="260" mass="29002">MSNQALIFFDIDGTLLDHDKKLPQSTKKAIAQLQAKGHITAIATGRGPFMYLPLREELQIDSFVSFNGSYVVINGEVIFTNPLNGERLSELTTEGLAKDQPAVFMTEKAMHSNIDRHSAIDDSLATLKLDVTPSFDPEFNQAQEFYQTLFFIEKEDEQYYREKYPEFEFVRWHPLSVDVIPKGGSKAKGIEAAVKALNIDPDHVYAFGDGLNDVEMLRTVKNSVAMGNAVPEAKEVAKYVTKDVDQDGILHGLKMVGLLS</sequence>
<dbReference type="PANTHER" id="PTHR10000:SF25">
    <property type="entry name" value="PHOSPHATASE YKRA-RELATED"/>
    <property type="match status" value="1"/>
</dbReference>
<dbReference type="Pfam" id="PF08282">
    <property type="entry name" value="Hydrolase_3"/>
    <property type="match status" value="1"/>
</dbReference>
<dbReference type="EMBL" id="BAABDL010000085">
    <property type="protein sequence ID" value="GAA4071000.1"/>
    <property type="molecule type" value="Genomic_DNA"/>
</dbReference>
<dbReference type="CDD" id="cd07517">
    <property type="entry name" value="HAD_HPP"/>
    <property type="match status" value="1"/>
</dbReference>
<dbReference type="InterPro" id="IPR023214">
    <property type="entry name" value="HAD_sf"/>
</dbReference>
<dbReference type="GO" id="GO:0016787">
    <property type="term" value="F:hydrolase activity"/>
    <property type="evidence" value="ECO:0007669"/>
    <property type="project" value="UniProtKB-KW"/>
</dbReference>
<evidence type="ECO:0000313" key="1">
    <source>
        <dbReference type="EMBL" id="GAA4071000.1"/>
    </source>
</evidence>
<dbReference type="InterPro" id="IPR036412">
    <property type="entry name" value="HAD-like_sf"/>
</dbReference>
<dbReference type="SFLD" id="SFLDS00003">
    <property type="entry name" value="Haloacid_Dehalogenase"/>
    <property type="match status" value="1"/>
</dbReference>
<organism evidence="1 2">
    <name type="scientific">Amphibacillus indicireducens</name>
    <dbReference type="NCBI Taxonomy" id="1076330"/>
    <lineage>
        <taxon>Bacteria</taxon>
        <taxon>Bacillati</taxon>
        <taxon>Bacillota</taxon>
        <taxon>Bacilli</taxon>
        <taxon>Bacillales</taxon>
        <taxon>Bacillaceae</taxon>
        <taxon>Amphibacillus</taxon>
    </lineage>
</organism>